<dbReference type="Proteomes" id="UP000295453">
    <property type="component" value="Unassembled WGS sequence"/>
</dbReference>
<evidence type="ECO:0008006" key="3">
    <source>
        <dbReference type="Google" id="ProtNLM"/>
    </source>
</evidence>
<dbReference type="RefSeq" id="WP_131585267.1">
    <property type="nucleotide sequence ID" value="NZ_SJZJ01000029.1"/>
</dbReference>
<dbReference type="AlphaFoldDB" id="A0A4R1BVL0"/>
<gene>
    <name evidence="1" type="ORF">EPD65_14210</name>
</gene>
<comment type="caution">
    <text evidence="1">The sequence shown here is derived from an EMBL/GenBank/DDBJ whole genome shotgun (WGS) entry which is preliminary data.</text>
</comment>
<dbReference type="OrthoDB" id="3777737at2"/>
<proteinExistence type="predicted"/>
<keyword evidence="2" id="KW-1185">Reference proteome</keyword>
<evidence type="ECO:0000313" key="2">
    <source>
        <dbReference type="Proteomes" id="UP000295453"/>
    </source>
</evidence>
<reference evidence="1 2" key="1">
    <citation type="submission" date="2019-03" db="EMBL/GenBank/DDBJ databases">
        <authorList>
            <person name="Kim M.K.M."/>
        </authorList>
    </citation>
    <scope>NUCLEOTIDE SEQUENCE [LARGE SCALE GENOMIC DNA]</scope>
    <source>
        <strain evidence="1 2">18JY15-6</strain>
    </source>
</reference>
<sequence length="286" mass="29560">MQIEPVRDEALQVRITGARAVDGARAGSALLAVDGGLLVIGDDAFTLTRITASGDVTHQVLSGSGEALAKARKPDFEAAAVAPDGSIWLFGSGSTSARYALVHLTGPGHTRHRQYDGTLLYLALADAIGGEPNIEGAVFVDERLLLLHRSTGTSEDLLLDLPAHALTSGHPPRAEVRARIAPAGLVGVPAHGTDLAAASDGRLVWLAAAEDTDDPVLDGPVAGVLLGVLDGGAARWAPIEEADGSPSVRKAEGLVLDADLRGGWAVTDRDDPDQPAELLRLEITGL</sequence>
<dbReference type="EMBL" id="SJZJ01000029">
    <property type="protein sequence ID" value="TCJ21821.1"/>
    <property type="molecule type" value="Genomic_DNA"/>
</dbReference>
<organism evidence="1 2">
    <name type="scientific">Nocardioides jejuensis</name>
    <dbReference type="NCBI Taxonomy" id="2502782"/>
    <lineage>
        <taxon>Bacteria</taxon>
        <taxon>Bacillati</taxon>
        <taxon>Actinomycetota</taxon>
        <taxon>Actinomycetes</taxon>
        <taxon>Propionibacteriales</taxon>
        <taxon>Nocardioidaceae</taxon>
        <taxon>Nocardioides</taxon>
    </lineage>
</organism>
<dbReference type="Pfam" id="PF22000">
    <property type="entry name" value="DUF6929"/>
    <property type="match status" value="1"/>
</dbReference>
<accession>A0A4R1BVL0</accession>
<name>A0A4R1BVL0_9ACTN</name>
<evidence type="ECO:0000313" key="1">
    <source>
        <dbReference type="EMBL" id="TCJ21821.1"/>
    </source>
</evidence>
<protein>
    <recommendedName>
        <fullName evidence="3">Esterase-like activity of phytase family protein</fullName>
    </recommendedName>
</protein>
<dbReference type="InterPro" id="IPR053851">
    <property type="entry name" value="DUF6929"/>
</dbReference>